<evidence type="ECO:0000313" key="2">
    <source>
        <dbReference type="EMBL" id="TCL56119.1"/>
    </source>
</evidence>
<name>A0A4R1QQL8_9FIRM</name>
<keyword evidence="1" id="KW-0812">Transmembrane</keyword>
<feature type="transmembrane region" description="Helical" evidence="1">
    <location>
        <begin position="12"/>
        <end position="31"/>
    </location>
</feature>
<evidence type="ECO:0000256" key="1">
    <source>
        <dbReference type="SAM" id="Phobius"/>
    </source>
</evidence>
<comment type="caution">
    <text evidence="2">The sequence shown here is derived from an EMBL/GenBank/DDBJ whole genome shotgun (WGS) entry which is preliminary data.</text>
</comment>
<dbReference type="EMBL" id="SLUM01000014">
    <property type="protein sequence ID" value="TCL56119.1"/>
    <property type="molecule type" value="Genomic_DNA"/>
</dbReference>
<dbReference type="AlphaFoldDB" id="A0A4R1QQL8"/>
<organism evidence="2 3">
    <name type="scientific">Allofournierella massiliensis</name>
    <dbReference type="NCBI Taxonomy" id="1650663"/>
    <lineage>
        <taxon>Bacteria</taxon>
        <taxon>Bacillati</taxon>
        <taxon>Bacillota</taxon>
        <taxon>Clostridia</taxon>
        <taxon>Eubacteriales</taxon>
        <taxon>Oscillospiraceae</taxon>
        <taxon>Allofournierella</taxon>
    </lineage>
</organism>
<proteinExistence type="predicted"/>
<evidence type="ECO:0008006" key="4">
    <source>
        <dbReference type="Google" id="ProtNLM"/>
    </source>
</evidence>
<dbReference type="OrthoDB" id="1846324at2"/>
<evidence type="ECO:0000313" key="3">
    <source>
        <dbReference type="Proteomes" id="UP000295184"/>
    </source>
</evidence>
<reference evidence="2 3" key="1">
    <citation type="submission" date="2019-03" db="EMBL/GenBank/DDBJ databases">
        <title>Genomic Encyclopedia of Type Strains, Phase IV (KMG-IV): sequencing the most valuable type-strain genomes for metagenomic binning, comparative biology and taxonomic classification.</title>
        <authorList>
            <person name="Goeker M."/>
        </authorList>
    </citation>
    <scope>NUCLEOTIDE SEQUENCE [LARGE SCALE GENOMIC DNA]</scope>
    <source>
        <strain evidence="2 3">DSM 100451</strain>
    </source>
</reference>
<dbReference type="RefSeq" id="WP_058963475.1">
    <property type="nucleotide sequence ID" value="NZ_CABKVM010000014.1"/>
</dbReference>
<protein>
    <recommendedName>
        <fullName evidence="4">DUF4352 domain-containing protein</fullName>
    </recommendedName>
</protein>
<gene>
    <name evidence="2" type="ORF">EDD77_11473</name>
</gene>
<dbReference type="Proteomes" id="UP000295184">
    <property type="component" value="Unassembled WGS sequence"/>
</dbReference>
<keyword evidence="1" id="KW-1133">Transmembrane helix</keyword>
<accession>A0A4R1QQL8</accession>
<sequence length="161" mass="17723">MIEDTRKGMGLWVLAGLLVLAVLGVGIWGAVHLSALNMAPGWYASMEGVEIEPVQPEGAEEGYNYYRLRFVLTNNSNQDIFIAGWNLGVAPAKGDRYAVDVWEPWDENVTMETEPCVPVGCIGDVELILEVDPEEMEGKTVQITLDPYGEMPLKLGEVELP</sequence>
<dbReference type="STRING" id="1650663.GCA_001486665_01000"/>
<keyword evidence="1" id="KW-0472">Membrane</keyword>